<dbReference type="RefSeq" id="WP_111373877.1">
    <property type="nucleotide sequence ID" value="NZ_CP029480.1"/>
</dbReference>
<keyword evidence="4" id="KW-1185">Reference proteome</keyword>
<dbReference type="InterPro" id="IPR049874">
    <property type="entry name" value="ROK_cs"/>
</dbReference>
<dbReference type="GO" id="GO:0016301">
    <property type="term" value="F:kinase activity"/>
    <property type="evidence" value="ECO:0007669"/>
    <property type="project" value="UniProtKB-KW"/>
</dbReference>
<reference evidence="3 4" key="1">
    <citation type="submission" date="2018-05" db="EMBL/GenBank/DDBJ databases">
        <title>Complete genome sequence of Arcticibacterium luteifluviistationis SM1504T, a cytophagaceae bacterium isolated from Arctic surface seawater.</title>
        <authorList>
            <person name="Li Y."/>
            <person name="Qin Q.-L."/>
        </authorList>
    </citation>
    <scope>NUCLEOTIDE SEQUENCE [LARGE SCALE GENOMIC DNA]</scope>
    <source>
        <strain evidence="3 4">SM1504</strain>
    </source>
</reference>
<protein>
    <submittedName>
        <fullName evidence="3">Sugar kinase</fullName>
    </submittedName>
</protein>
<gene>
    <name evidence="3" type="ORF">DJ013_20930</name>
</gene>
<dbReference type="InterPro" id="IPR036390">
    <property type="entry name" value="WH_DNA-bd_sf"/>
</dbReference>
<proteinExistence type="inferred from homology"/>
<dbReference type="Proteomes" id="UP000249873">
    <property type="component" value="Chromosome"/>
</dbReference>
<dbReference type="PANTHER" id="PTHR18964:SF149">
    <property type="entry name" value="BIFUNCTIONAL UDP-N-ACETYLGLUCOSAMINE 2-EPIMERASE_N-ACETYLMANNOSAMINE KINASE"/>
    <property type="match status" value="1"/>
</dbReference>
<evidence type="ECO:0000313" key="3">
    <source>
        <dbReference type="EMBL" id="AWW00511.1"/>
    </source>
</evidence>
<dbReference type="SUPFAM" id="SSF46785">
    <property type="entry name" value="Winged helix' DNA-binding domain"/>
    <property type="match status" value="1"/>
</dbReference>
<dbReference type="PANTHER" id="PTHR18964">
    <property type="entry name" value="ROK (REPRESSOR, ORF, KINASE) FAMILY"/>
    <property type="match status" value="1"/>
</dbReference>
<dbReference type="EMBL" id="CP029480">
    <property type="protein sequence ID" value="AWW00511.1"/>
    <property type="molecule type" value="Genomic_DNA"/>
</dbReference>
<dbReference type="OrthoDB" id="9810372at2"/>
<keyword evidence="3" id="KW-0808">Transferase</keyword>
<evidence type="ECO:0000313" key="4">
    <source>
        <dbReference type="Proteomes" id="UP000249873"/>
    </source>
</evidence>
<organism evidence="3 4">
    <name type="scientific">Arcticibacterium luteifluviistationis</name>
    <dbReference type="NCBI Taxonomy" id="1784714"/>
    <lineage>
        <taxon>Bacteria</taxon>
        <taxon>Pseudomonadati</taxon>
        <taxon>Bacteroidota</taxon>
        <taxon>Cytophagia</taxon>
        <taxon>Cytophagales</taxon>
        <taxon>Leadbetterellaceae</taxon>
        <taxon>Arcticibacterium</taxon>
    </lineage>
</organism>
<dbReference type="PROSITE" id="PS01125">
    <property type="entry name" value="ROK"/>
    <property type="match status" value="1"/>
</dbReference>
<dbReference type="Gene3D" id="3.30.420.40">
    <property type="match status" value="2"/>
</dbReference>
<dbReference type="SUPFAM" id="SSF53067">
    <property type="entry name" value="Actin-like ATPase domain"/>
    <property type="match status" value="2"/>
</dbReference>
<dbReference type="Gene3D" id="1.10.10.10">
    <property type="entry name" value="Winged helix-like DNA-binding domain superfamily/Winged helix DNA-binding domain"/>
    <property type="match status" value="1"/>
</dbReference>
<dbReference type="InterPro" id="IPR000600">
    <property type="entry name" value="ROK"/>
</dbReference>
<name>A0A2Z4GGU7_9BACT</name>
<dbReference type="KEGG" id="als:DJ013_20930"/>
<dbReference type="InterPro" id="IPR043129">
    <property type="entry name" value="ATPase_NBD"/>
</dbReference>
<feature type="domain" description="HTH marR-type" evidence="2">
    <location>
        <begin position="24"/>
        <end position="65"/>
    </location>
</feature>
<evidence type="ECO:0000259" key="2">
    <source>
        <dbReference type="Pfam" id="PF01047"/>
    </source>
</evidence>
<evidence type="ECO:0000256" key="1">
    <source>
        <dbReference type="ARBA" id="ARBA00006479"/>
    </source>
</evidence>
<dbReference type="AlphaFoldDB" id="A0A2Z4GGU7"/>
<accession>A0A2Z4GGU7</accession>
<dbReference type="InterPro" id="IPR036388">
    <property type="entry name" value="WH-like_DNA-bd_sf"/>
</dbReference>
<dbReference type="Pfam" id="PF00480">
    <property type="entry name" value="ROK"/>
    <property type="match status" value="1"/>
</dbReference>
<sequence length="400" mass="43805">MSSDPLFLSPQSLVDSKKRISFTKILAELYKNGSTSIANLAKELHTSVPSITAMLADLIDNGWVMETGSAKTKSGRRPVFYDLNPNKKSILVIDVNLYETNFIFLNLRNKIDTKTTLKIKIADTKYLTEVCKEIDNLLKINKQTWAVGISAPGLIESKRGINFTHENLNQEGLSFGEVLNSRYSLPVYSINDTRASLLGEHHFGLVKEKMNALLVNLDWGVGLGILHNGVIVEGTDGFAGEIGHVQVTPNGKLCKCGKVGCLETVASASALIARAHEGINDGKATSLLKLKKEIELKDVINAALKGDEFSIDIIYDIGRELGKGLSTAVHLFNPEIIIVDGILKTAGDLIVSTLKQSIQKYCLAPFKQNLAVQVSPLSEEAKVFGTKSFVFQRMMDFYAS</sequence>
<comment type="similarity">
    <text evidence="1">Belongs to the ROK (NagC/XylR) family.</text>
</comment>
<dbReference type="Pfam" id="PF01047">
    <property type="entry name" value="MarR"/>
    <property type="match status" value="1"/>
</dbReference>
<dbReference type="InterPro" id="IPR000835">
    <property type="entry name" value="HTH_MarR-typ"/>
</dbReference>
<keyword evidence="3" id="KW-0418">Kinase</keyword>